<dbReference type="PANTHER" id="PTHR10110:SF195">
    <property type="entry name" value="NA(+)_H(+) ANTIPORTER NHAS2"/>
    <property type="match status" value="1"/>
</dbReference>
<evidence type="ECO:0000256" key="9">
    <source>
        <dbReference type="ARBA" id="ARBA00023065"/>
    </source>
</evidence>
<evidence type="ECO:0000256" key="12">
    <source>
        <dbReference type="SAM" id="Phobius"/>
    </source>
</evidence>
<feature type="transmembrane region" description="Helical" evidence="12">
    <location>
        <begin position="381"/>
        <end position="403"/>
    </location>
</feature>
<accession>A0ABS5WDB9</accession>
<feature type="transmembrane region" description="Helical" evidence="12">
    <location>
        <begin position="31"/>
        <end position="50"/>
    </location>
</feature>
<dbReference type="Proteomes" id="UP000740413">
    <property type="component" value="Unassembled WGS sequence"/>
</dbReference>
<feature type="transmembrane region" description="Helical" evidence="12">
    <location>
        <begin position="256"/>
        <end position="274"/>
    </location>
</feature>
<evidence type="ECO:0000256" key="1">
    <source>
        <dbReference type="ARBA" id="ARBA00004651"/>
    </source>
</evidence>
<keyword evidence="15" id="KW-1185">Reference proteome</keyword>
<name>A0ABS5WDB9_9FLAO</name>
<keyword evidence="3" id="KW-0813">Transport</keyword>
<dbReference type="Gene3D" id="6.10.140.1330">
    <property type="match status" value="1"/>
</dbReference>
<proteinExistence type="inferred from homology"/>
<feature type="transmembrane region" description="Helical" evidence="12">
    <location>
        <begin position="295"/>
        <end position="314"/>
    </location>
</feature>
<evidence type="ECO:0000256" key="10">
    <source>
        <dbReference type="ARBA" id="ARBA00023136"/>
    </source>
</evidence>
<feature type="transmembrane region" description="Helical" evidence="12">
    <location>
        <begin position="320"/>
        <end position="344"/>
    </location>
</feature>
<keyword evidence="7 12" id="KW-1133">Transmembrane helix</keyword>
<evidence type="ECO:0000313" key="15">
    <source>
        <dbReference type="Proteomes" id="UP000740413"/>
    </source>
</evidence>
<feature type="transmembrane region" description="Helical" evidence="12">
    <location>
        <begin position="6"/>
        <end position="24"/>
    </location>
</feature>
<keyword evidence="4" id="KW-0050">Antiport</keyword>
<dbReference type="EMBL" id="JACATN010000002">
    <property type="protein sequence ID" value="MBT2161234.1"/>
    <property type="molecule type" value="Genomic_DNA"/>
</dbReference>
<dbReference type="RefSeq" id="WP_214611381.1">
    <property type="nucleotide sequence ID" value="NZ_JACATN010000002.1"/>
</dbReference>
<sequence length="412" mass="45205">MDLFTIISILMVLVSIFAYLNTRFLKLQTTIGTMIISIVFSLGILGLSKLFPELIKFEKDIVGSIDFKKLLMDGLLSFMLFAGAVHVKINELKSEKWKIVAFSSLGVLISTALIGSIFFWVLQQIGMPLPLVHCLLFGALISPTDPISVLGILKKIGIKKSMETTIVGESLFNDGVGVVVFLTLLQFANAGNLEGIDPWGIAENFLLEIGGGLLFGYLLGRIAHRAISKINSYETEVLITLGMVMGGYAVAGKIGVSGPLSMVVAGLFIGNRTYRQEKKEKTVDYVDKFWELIDILSNAVLFVLIGLEIVLIPFTQQLIVVGFLAAIVVIISRFLSVSVLIVLLKKWLHFDSKTSLLMTWGGLRGGISIAMALSLPEEVSWNYIVPVTYLVVIFSIIVQGLTLEKVIIRLTK</sequence>
<evidence type="ECO:0000256" key="2">
    <source>
        <dbReference type="ARBA" id="ARBA00007367"/>
    </source>
</evidence>
<keyword evidence="6 12" id="KW-0812">Transmembrane</keyword>
<dbReference type="InterPro" id="IPR018422">
    <property type="entry name" value="Cation/H_exchanger_CPA1"/>
</dbReference>
<organism evidence="14 15">
    <name type="scientific">Zobellia barbeyronii</name>
    <dbReference type="NCBI Taxonomy" id="2748009"/>
    <lineage>
        <taxon>Bacteria</taxon>
        <taxon>Pseudomonadati</taxon>
        <taxon>Bacteroidota</taxon>
        <taxon>Flavobacteriia</taxon>
        <taxon>Flavobacteriales</taxon>
        <taxon>Flavobacteriaceae</taxon>
        <taxon>Zobellia</taxon>
    </lineage>
</organism>
<keyword evidence="8" id="KW-0915">Sodium</keyword>
<feature type="domain" description="Cation/H+ exchanger transmembrane" evidence="13">
    <location>
        <begin position="13"/>
        <end position="405"/>
    </location>
</feature>
<keyword evidence="10 12" id="KW-0472">Membrane</keyword>
<evidence type="ECO:0000256" key="6">
    <source>
        <dbReference type="ARBA" id="ARBA00022692"/>
    </source>
</evidence>
<dbReference type="InterPro" id="IPR006153">
    <property type="entry name" value="Cation/H_exchanger_TM"/>
</dbReference>
<evidence type="ECO:0000256" key="5">
    <source>
        <dbReference type="ARBA" id="ARBA00022475"/>
    </source>
</evidence>
<feature type="transmembrane region" description="Helical" evidence="12">
    <location>
        <begin position="165"/>
        <end position="187"/>
    </location>
</feature>
<keyword evidence="11" id="KW-0739">Sodium transport</keyword>
<dbReference type="PANTHER" id="PTHR10110">
    <property type="entry name" value="SODIUM/HYDROGEN EXCHANGER"/>
    <property type="match status" value="1"/>
</dbReference>
<evidence type="ECO:0000256" key="8">
    <source>
        <dbReference type="ARBA" id="ARBA00023053"/>
    </source>
</evidence>
<comment type="subcellular location">
    <subcellularLocation>
        <location evidence="1">Cell membrane</location>
        <topology evidence="1">Multi-pass membrane protein</topology>
    </subcellularLocation>
</comment>
<comment type="similarity">
    <text evidence="2">Belongs to the monovalent cation:proton antiporter 1 (CPA1) transporter (TC 2.A.36) family.</text>
</comment>
<evidence type="ECO:0000259" key="13">
    <source>
        <dbReference type="Pfam" id="PF00999"/>
    </source>
</evidence>
<feature type="transmembrane region" description="Helical" evidence="12">
    <location>
        <begin position="70"/>
        <end position="87"/>
    </location>
</feature>
<gene>
    <name evidence="14" type="ORF">HW347_08140</name>
</gene>
<dbReference type="Pfam" id="PF00999">
    <property type="entry name" value="Na_H_Exchanger"/>
    <property type="match status" value="1"/>
</dbReference>
<comment type="caution">
    <text evidence="14">The sequence shown here is derived from an EMBL/GenBank/DDBJ whole genome shotgun (WGS) entry which is preliminary data.</text>
</comment>
<evidence type="ECO:0000256" key="7">
    <source>
        <dbReference type="ARBA" id="ARBA00022989"/>
    </source>
</evidence>
<evidence type="ECO:0000256" key="11">
    <source>
        <dbReference type="ARBA" id="ARBA00023201"/>
    </source>
</evidence>
<protein>
    <submittedName>
        <fullName evidence="14">Sodium:proton antiporter</fullName>
    </submittedName>
</protein>
<keyword evidence="5" id="KW-1003">Cell membrane</keyword>
<feature type="transmembrane region" description="Helical" evidence="12">
    <location>
        <begin position="99"/>
        <end position="122"/>
    </location>
</feature>
<evidence type="ECO:0000313" key="14">
    <source>
        <dbReference type="EMBL" id="MBT2161234.1"/>
    </source>
</evidence>
<reference evidence="15" key="1">
    <citation type="submission" date="2023-07" db="EMBL/GenBank/DDBJ databases">
        <title>Zobellia barbeyronii sp. nov., a new marine flavobacterium, isolated from green and red algae.</title>
        <authorList>
            <person name="Nedashkovskaya O.I."/>
            <person name="Otstavnykh N."/>
            <person name="Zhukova N."/>
            <person name="Guzev K."/>
            <person name="Chausova V."/>
            <person name="Tekutyeva L."/>
            <person name="Mikhailov V."/>
            <person name="Isaeva M."/>
        </authorList>
    </citation>
    <scope>NUCLEOTIDE SEQUENCE [LARGE SCALE GENOMIC DNA]</scope>
    <source>
        <strain evidence="15">KMM 6746</strain>
    </source>
</reference>
<feature type="transmembrane region" description="Helical" evidence="12">
    <location>
        <begin position="128"/>
        <end position="153"/>
    </location>
</feature>
<keyword evidence="9" id="KW-0406">Ion transport</keyword>
<evidence type="ECO:0000256" key="4">
    <source>
        <dbReference type="ARBA" id="ARBA00022449"/>
    </source>
</evidence>
<evidence type="ECO:0000256" key="3">
    <source>
        <dbReference type="ARBA" id="ARBA00022448"/>
    </source>
</evidence>
<feature type="transmembrane region" description="Helical" evidence="12">
    <location>
        <begin position="199"/>
        <end position="220"/>
    </location>
</feature>